<feature type="non-terminal residue" evidence="2">
    <location>
        <position position="292"/>
    </location>
</feature>
<sequence>LAMTGEAYASWLGERQQVFHAERLKEAPLSTAQPLPAVRSPRESPVVTQTPRAPLPPVPNDPYQEPMRDMVVEGSEIPAPAMLFETRSLEAPHLTPSEVPNGPPPSPPRAIDPPYAPALEPPRAPPVEPPRTPPVVQPRTPPVEPPRVPAIEQPDPLSAEPLHAPDVQQPSIPNLGEKLEAVVAAVSPTAPVTPRRGGEVKGERNARSPSLRDADTQYDVCITEAAEPELIPVKGSASTGAASHSAGFEISTSAVAAGLITASTAEQEDLAALDWQLEENDHLANDEITMAI</sequence>
<comment type="caution">
    <text evidence="2">The sequence shown here is derived from an EMBL/GenBank/DDBJ whole genome shotgun (WGS) entry which is preliminary data.</text>
</comment>
<keyword evidence="3" id="KW-1185">Reference proteome</keyword>
<feature type="region of interest" description="Disordered" evidence="1">
    <location>
        <begin position="27"/>
        <end position="172"/>
    </location>
</feature>
<protein>
    <submittedName>
        <fullName evidence="2">Uncharacterized protein</fullName>
    </submittedName>
</protein>
<evidence type="ECO:0000256" key="1">
    <source>
        <dbReference type="SAM" id="MobiDB-lite"/>
    </source>
</evidence>
<dbReference type="Proteomes" id="UP000553632">
    <property type="component" value="Unassembled WGS sequence"/>
</dbReference>
<dbReference type="EMBL" id="JABANO010032737">
    <property type="protein sequence ID" value="KAF4708065.1"/>
    <property type="molecule type" value="Genomic_DNA"/>
</dbReference>
<accession>A0A7J6QI71</accession>
<feature type="non-terminal residue" evidence="2">
    <location>
        <position position="1"/>
    </location>
</feature>
<feature type="compositionally biased region" description="Basic and acidic residues" evidence="1">
    <location>
        <begin position="196"/>
        <end position="215"/>
    </location>
</feature>
<organism evidence="2 3">
    <name type="scientific">Perkinsus olseni</name>
    <name type="common">Perkinsus atlanticus</name>
    <dbReference type="NCBI Taxonomy" id="32597"/>
    <lineage>
        <taxon>Eukaryota</taxon>
        <taxon>Sar</taxon>
        <taxon>Alveolata</taxon>
        <taxon>Perkinsozoa</taxon>
        <taxon>Perkinsea</taxon>
        <taxon>Perkinsida</taxon>
        <taxon>Perkinsidae</taxon>
        <taxon>Perkinsus</taxon>
    </lineage>
</organism>
<gene>
    <name evidence="2" type="ORF">FOZ63_015709</name>
</gene>
<feature type="region of interest" description="Disordered" evidence="1">
    <location>
        <begin position="187"/>
        <end position="215"/>
    </location>
</feature>
<name>A0A7J6QI71_PEROL</name>
<dbReference type="AlphaFoldDB" id="A0A7J6QI71"/>
<reference evidence="2 3" key="1">
    <citation type="submission" date="2020-04" db="EMBL/GenBank/DDBJ databases">
        <title>Perkinsus olseni comparative genomics.</title>
        <authorList>
            <person name="Bogema D.R."/>
        </authorList>
    </citation>
    <scope>NUCLEOTIDE SEQUENCE [LARGE SCALE GENOMIC DNA]</scope>
    <source>
        <strain evidence="2 3">ATCC PRA-207</strain>
    </source>
</reference>
<evidence type="ECO:0000313" key="3">
    <source>
        <dbReference type="Proteomes" id="UP000553632"/>
    </source>
</evidence>
<proteinExistence type="predicted"/>
<evidence type="ECO:0000313" key="2">
    <source>
        <dbReference type="EMBL" id="KAF4708065.1"/>
    </source>
</evidence>
<feature type="compositionally biased region" description="Pro residues" evidence="1">
    <location>
        <begin position="101"/>
        <end position="148"/>
    </location>
</feature>